<comment type="caution">
    <text evidence="6">The sequence shown here is derived from an EMBL/GenBank/DDBJ whole genome shotgun (WGS) entry which is preliminary data.</text>
</comment>
<sequence length="263" mass="30025">MRVSKEEMGRKDYEEALEAMQGDLTAMAGWASQCGARILVILEGRDTAGKTGAINAIAQKLNPRQVRTVALGTPTEREKTQWYFQRYVPHLPAAGEIVLFDRSWYNRAGVEKVMGFATPEQVSAFLDAAPGFERMLVDDGLLLFKYWLTCDQAEQEERFAERHDDPSKRWKISPIDLAARSRYQDYTDAREAMLQATHTKHAPWTLVDFNDQRRGRLTLVRDLLERLPVKKVEQTVPELPSLAEPLAKEHFGVLKPLPPYPRD</sequence>
<dbReference type="SUPFAM" id="SSF52540">
    <property type="entry name" value="P-loop containing nucleoside triphosphate hydrolases"/>
    <property type="match status" value="1"/>
</dbReference>
<feature type="domain" description="Polyphosphate kinase-2-related" evidence="5">
    <location>
        <begin position="10"/>
        <end position="234"/>
    </location>
</feature>
<reference evidence="6 7" key="1">
    <citation type="submission" date="2015-10" db="EMBL/GenBank/DDBJ databases">
        <title>Draft genome sequence of Novosphingobium fuchskuhlense DSM 25065 isolated from a surface water sample of the southwest basin of Lake Grosse Fuchskuhle.</title>
        <authorList>
            <person name="Ruckert C."/>
            <person name="Winkler A."/>
            <person name="Glaeser J."/>
            <person name="Grossart H.-P."/>
            <person name="Kalinowski J."/>
            <person name="Glaeser S."/>
        </authorList>
    </citation>
    <scope>NUCLEOTIDE SEQUENCE [LARGE SCALE GENOMIC DNA]</scope>
    <source>
        <strain evidence="6 7">FNE08-7</strain>
    </source>
</reference>
<dbReference type="EC" id="2.7.4.-" evidence="4"/>
<evidence type="ECO:0000313" key="7">
    <source>
        <dbReference type="Proteomes" id="UP000058012"/>
    </source>
</evidence>
<dbReference type="STRING" id="1117702.AQZ52_00890"/>
<dbReference type="InterPro" id="IPR016898">
    <property type="entry name" value="Polyphosphate_phosphotransfera"/>
</dbReference>
<dbReference type="OrthoDB" id="9775224at2"/>
<evidence type="ECO:0000256" key="1">
    <source>
        <dbReference type="ARBA" id="ARBA00009924"/>
    </source>
</evidence>
<keyword evidence="2 4" id="KW-0808">Transferase</keyword>
<dbReference type="RefSeq" id="WP_067906078.1">
    <property type="nucleotide sequence ID" value="NZ_KQ954244.1"/>
</dbReference>
<evidence type="ECO:0000313" key="6">
    <source>
        <dbReference type="EMBL" id="KUR73560.1"/>
    </source>
</evidence>
<dbReference type="PANTHER" id="PTHR34383:SF1">
    <property type="entry name" value="ADP-POLYPHOSPHATE PHOSPHOTRANSFERASE"/>
    <property type="match status" value="1"/>
</dbReference>
<dbReference type="InterPro" id="IPR022486">
    <property type="entry name" value="PPK2_PA0141"/>
</dbReference>
<dbReference type="Proteomes" id="UP000058012">
    <property type="component" value="Unassembled WGS sequence"/>
</dbReference>
<dbReference type="InterPro" id="IPR027417">
    <property type="entry name" value="P-loop_NTPase"/>
</dbReference>
<accession>A0A117UZ83</accession>
<dbReference type="AlphaFoldDB" id="A0A117UZ83"/>
<evidence type="ECO:0000256" key="4">
    <source>
        <dbReference type="RuleBase" id="RU369062"/>
    </source>
</evidence>
<dbReference type="PANTHER" id="PTHR34383">
    <property type="entry name" value="POLYPHOSPHATE:AMP PHOSPHOTRANSFERASE-RELATED"/>
    <property type="match status" value="1"/>
</dbReference>
<dbReference type="InterPro" id="IPR022488">
    <property type="entry name" value="PPK2-related"/>
</dbReference>
<comment type="function">
    <text evidence="4">Uses inorganic polyphosphate (polyP) as a donor to convert GDP to GTP or ADP to ATP.</text>
</comment>
<evidence type="ECO:0000259" key="5">
    <source>
        <dbReference type="Pfam" id="PF03976"/>
    </source>
</evidence>
<keyword evidence="7" id="KW-1185">Reference proteome</keyword>
<dbReference type="GO" id="GO:0006793">
    <property type="term" value="P:phosphorus metabolic process"/>
    <property type="evidence" value="ECO:0007669"/>
    <property type="project" value="InterPro"/>
</dbReference>
<dbReference type="GO" id="GO:0008976">
    <property type="term" value="F:polyphosphate kinase activity"/>
    <property type="evidence" value="ECO:0007669"/>
    <property type="project" value="UniProtKB-UniRule"/>
</dbReference>
<dbReference type="Pfam" id="PF03976">
    <property type="entry name" value="PPK2"/>
    <property type="match status" value="1"/>
</dbReference>
<evidence type="ECO:0000256" key="2">
    <source>
        <dbReference type="ARBA" id="ARBA00022679"/>
    </source>
</evidence>
<dbReference type="EMBL" id="LLZS01000001">
    <property type="protein sequence ID" value="KUR73560.1"/>
    <property type="molecule type" value="Genomic_DNA"/>
</dbReference>
<dbReference type="Gene3D" id="3.40.50.300">
    <property type="entry name" value="P-loop containing nucleotide triphosphate hydrolases"/>
    <property type="match status" value="1"/>
</dbReference>
<dbReference type="NCBIfam" id="TIGR03707">
    <property type="entry name" value="PPK2_P_aer"/>
    <property type="match status" value="1"/>
</dbReference>
<proteinExistence type="inferred from homology"/>
<name>A0A117UZ83_9SPHN</name>
<evidence type="ECO:0000256" key="3">
    <source>
        <dbReference type="ARBA" id="ARBA00022777"/>
    </source>
</evidence>
<dbReference type="PIRSF" id="PIRSF028756">
    <property type="entry name" value="PPK2_prd"/>
    <property type="match status" value="1"/>
</dbReference>
<organism evidence="6 7">
    <name type="scientific">Novosphingobium fuchskuhlense</name>
    <dbReference type="NCBI Taxonomy" id="1117702"/>
    <lineage>
        <taxon>Bacteria</taxon>
        <taxon>Pseudomonadati</taxon>
        <taxon>Pseudomonadota</taxon>
        <taxon>Alphaproteobacteria</taxon>
        <taxon>Sphingomonadales</taxon>
        <taxon>Sphingomonadaceae</taxon>
        <taxon>Novosphingobium</taxon>
    </lineage>
</organism>
<comment type="similarity">
    <text evidence="1 4">Belongs to the polyphosphate kinase 2 (PPK2) family. Class I subfamily.</text>
</comment>
<protein>
    <recommendedName>
        <fullName evidence="4">ADP/GDP-polyphosphate phosphotransferase</fullName>
        <ecNumber evidence="4">2.7.4.-</ecNumber>
    </recommendedName>
    <alternativeName>
        <fullName evidence="4">Polyphosphate kinase PPK2</fullName>
    </alternativeName>
</protein>
<keyword evidence="3 4" id="KW-0418">Kinase</keyword>
<gene>
    <name evidence="6" type="ORF">AQZ52_00890</name>
</gene>
<comment type="subunit">
    <text evidence="4">Homotetramer.</text>
</comment>